<feature type="binding site" evidence="9 10">
    <location>
        <position position="164"/>
    </location>
    <ligand>
        <name>Zn(2+)</name>
        <dbReference type="ChEBI" id="CHEBI:29105"/>
    </ligand>
</feature>
<evidence type="ECO:0000256" key="10">
    <source>
        <dbReference type="PROSITE-ProRule" id="PRU00236"/>
    </source>
</evidence>
<feature type="binding site" evidence="8">
    <location>
        <begin position="25"/>
        <end position="29"/>
    </location>
    <ligand>
        <name>NAD(+)</name>
        <dbReference type="ChEBI" id="CHEBI:57540"/>
    </ligand>
</feature>
<feature type="compositionally biased region" description="Basic and acidic residues" evidence="11">
    <location>
        <begin position="358"/>
        <end position="370"/>
    </location>
</feature>
<feature type="binding site" evidence="9 10">
    <location>
        <position position="135"/>
    </location>
    <ligand>
        <name>Zn(2+)</name>
        <dbReference type="ChEBI" id="CHEBI:29105"/>
    </ligand>
</feature>
<comment type="similarity">
    <text evidence="1 6">Belongs to the sirtuin family. Class I subfamily.</text>
</comment>
<dbReference type="InterPro" id="IPR017328">
    <property type="entry name" value="Sirtuin_class_I"/>
</dbReference>
<dbReference type="GO" id="GO:0070403">
    <property type="term" value="F:NAD+ binding"/>
    <property type="evidence" value="ECO:0007669"/>
    <property type="project" value="UniProtKB-UniRule"/>
</dbReference>
<keyword evidence="4 6" id="KW-0862">Zinc</keyword>
<dbReference type="EMBL" id="HG937693">
    <property type="protein sequence ID" value="CDP35448.1"/>
    <property type="molecule type" value="Genomic_DNA"/>
</dbReference>
<reference evidence="13" key="1">
    <citation type="submission" date="2014-02" db="EMBL/GenBank/DDBJ databases">
        <authorList>
            <person name="Genoscope - CEA"/>
        </authorList>
    </citation>
    <scope>NUCLEOTIDE SEQUENCE</scope>
    <source>
        <strain evidence="13">LS3</strain>
    </source>
</reference>
<dbReference type="PIRSF" id="PIRSF037938">
    <property type="entry name" value="SIR2_euk"/>
    <property type="match status" value="1"/>
</dbReference>
<feature type="binding site" evidence="8">
    <location>
        <begin position="229"/>
        <end position="231"/>
    </location>
    <ligand>
        <name>NAD(+)</name>
        <dbReference type="ChEBI" id="CHEBI:57540"/>
    </ligand>
</feature>
<name>A0A060T3A6_BLAAD</name>
<keyword evidence="5 6" id="KW-0520">NAD</keyword>
<dbReference type="InterPro" id="IPR026591">
    <property type="entry name" value="Sirtuin_cat_small_dom_sf"/>
</dbReference>
<feature type="binding site" evidence="8">
    <location>
        <position position="249"/>
    </location>
    <ligand>
        <name>NAD(+)</name>
        <dbReference type="ChEBI" id="CHEBI:57540"/>
    </ligand>
</feature>
<protein>
    <recommendedName>
        <fullName evidence="6">NAD-dependent protein deacetylase</fullName>
        <ecNumber evidence="6">2.3.1.286</ecNumber>
    </recommendedName>
</protein>
<dbReference type="PANTHER" id="PTHR11085">
    <property type="entry name" value="NAD-DEPENDENT PROTEIN DEACYLASE SIRTUIN-5, MITOCHONDRIAL-RELATED"/>
    <property type="match status" value="1"/>
</dbReference>
<dbReference type="InterPro" id="IPR029035">
    <property type="entry name" value="DHS-like_NAD/FAD-binding_dom"/>
</dbReference>
<evidence type="ECO:0000256" key="6">
    <source>
        <dbReference type="PIRNR" id="PIRNR037938"/>
    </source>
</evidence>
<keyword evidence="2 6" id="KW-0808">Transferase</keyword>
<feature type="compositionally biased region" description="Basic and acidic residues" evidence="11">
    <location>
        <begin position="317"/>
        <end position="330"/>
    </location>
</feature>
<comment type="catalytic activity">
    <reaction evidence="6">
        <text>N(6)-acetyl-L-lysyl-[protein] + NAD(+) + H2O = 2''-O-acetyl-ADP-D-ribose + nicotinamide + L-lysyl-[protein]</text>
        <dbReference type="Rhea" id="RHEA:43636"/>
        <dbReference type="Rhea" id="RHEA-COMP:9752"/>
        <dbReference type="Rhea" id="RHEA-COMP:10731"/>
        <dbReference type="ChEBI" id="CHEBI:15377"/>
        <dbReference type="ChEBI" id="CHEBI:17154"/>
        <dbReference type="ChEBI" id="CHEBI:29969"/>
        <dbReference type="ChEBI" id="CHEBI:57540"/>
        <dbReference type="ChEBI" id="CHEBI:61930"/>
        <dbReference type="ChEBI" id="CHEBI:83767"/>
        <dbReference type="EC" id="2.3.1.286"/>
    </reaction>
</comment>
<dbReference type="AlphaFoldDB" id="A0A060T3A6"/>
<proteinExistence type="inferred from homology"/>
<evidence type="ECO:0000256" key="2">
    <source>
        <dbReference type="ARBA" id="ARBA00022679"/>
    </source>
</evidence>
<dbReference type="InterPro" id="IPR026590">
    <property type="entry name" value="Ssirtuin_cat_dom"/>
</dbReference>
<sequence length="370" mass="40978">MVSLEDVATSLANGEFKRVVFMVGAGVSTAAGIPDFRSPETGLYANLARLKLPYPEAVFDLTYFRKRPEAFYTLADELYPGKFEPTKFHSFMKVVQDHGCLLRVFTQNIDTLEHLAGVDEDKIVAAHGSFANNHCIECRRAMSVARLKQIMWGGKDGKVVVPKCEKCGGLIKPDIVFFGESLPRRFFDLSDVDVDKADLVIVAGTSLTVMPFAQLPDMVPDETIRVLFNMEQVGDFGDRENDVVVLGDCDDNIAKFADMAGWSLDRDTKGQEPIKQIKGELNSIVHDLRRVTLQDSDKGDSEKDDDSKQSTVSIEQSKGRQESKESKESSGKLPDSTSSVNSNKHDSKDSNTNDTPEAVDRADTKNHDDK</sequence>
<dbReference type="GO" id="GO:0005634">
    <property type="term" value="C:nucleus"/>
    <property type="evidence" value="ECO:0007669"/>
    <property type="project" value="TreeGrafter"/>
</dbReference>
<dbReference type="PhylomeDB" id="A0A060T3A6"/>
<gene>
    <name evidence="13" type="ORF">GNLVRS02_ARAD1C35750g</name>
</gene>
<dbReference type="PROSITE" id="PS50305">
    <property type="entry name" value="SIRTUIN"/>
    <property type="match status" value="1"/>
</dbReference>
<feature type="domain" description="Deacetylase sirtuin-type" evidence="12">
    <location>
        <begin position="1"/>
        <end position="263"/>
    </location>
</feature>
<evidence type="ECO:0000256" key="1">
    <source>
        <dbReference type="ARBA" id="ARBA00006924"/>
    </source>
</evidence>
<evidence type="ECO:0000256" key="5">
    <source>
        <dbReference type="ARBA" id="ARBA00023027"/>
    </source>
</evidence>
<dbReference type="GO" id="GO:0017136">
    <property type="term" value="F:histone deacetylase activity, NAD-dependent"/>
    <property type="evidence" value="ECO:0007669"/>
    <property type="project" value="InterPro"/>
</dbReference>
<dbReference type="GO" id="GO:0008270">
    <property type="term" value="F:zinc ion binding"/>
    <property type="evidence" value="ECO:0007669"/>
    <property type="project" value="UniProtKB-UniRule"/>
</dbReference>
<feature type="binding site" evidence="8">
    <location>
        <begin position="107"/>
        <end position="110"/>
    </location>
    <ligand>
        <name>NAD(+)</name>
        <dbReference type="ChEBI" id="CHEBI:57540"/>
    </ligand>
</feature>
<evidence type="ECO:0000256" key="9">
    <source>
        <dbReference type="PIRSR" id="PIRSR037938-3"/>
    </source>
</evidence>
<evidence type="ECO:0000256" key="3">
    <source>
        <dbReference type="ARBA" id="ARBA00022723"/>
    </source>
</evidence>
<evidence type="ECO:0000256" key="7">
    <source>
        <dbReference type="PIRSR" id="PIRSR037938-1"/>
    </source>
</evidence>
<feature type="binding site" evidence="8">
    <location>
        <begin position="35"/>
        <end position="37"/>
    </location>
    <ligand>
        <name>NAD(+)</name>
        <dbReference type="ChEBI" id="CHEBI:57540"/>
    </ligand>
</feature>
<keyword evidence="3 6" id="KW-0479">Metal-binding</keyword>
<evidence type="ECO:0000256" key="8">
    <source>
        <dbReference type="PIRSR" id="PIRSR037938-2"/>
    </source>
</evidence>
<feature type="binding site" evidence="8">
    <location>
        <begin position="205"/>
        <end position="206"/>
    </location>
    <ligand>
        <name>NAD(+)</name>
        <dbReference type="ChEBI" id="CHEBI:57540"/>
    </ligand>
</feature>
<accession>A0A060T3A6</accession>
<dbReference type="EC" id="2.3.1.286" evidence="6"/>
<comment type="cofactor">
    <cofactor evidence="9">
        <name>Zn(2+)</name>
        <dbReference type="ChEBI" id="CHEBI:29105"/>
    </cofactor>
    <text evidence="9">Binds 1 zinc ion per subunit.</text>
</comment>
<feature type="active site" description="Proton acceptor" evidence="7 10">
    <location>
        <position position="127"/>
    </location>
</feature>
<dbReference type="SUPFAM" id="SSF52467">
    <property type="entry name" value="DHS-like NAD/FAD-binding domain"/>
    <property type="match status" value="1"/>
</dbReference>
<feature type="region of interest" description="Disordered" evidence="11">
    <location>
        <begin position="292"/>
        <end position="370"/>
    </location>
</feature>
<dbReference type="Gene3D" id="3.40.50.1220">
    <property type="entry name" value="TPP-binding domain"/>
    <property type="match status" value="1"/>
</dbReference>
<feature type="binding site" evidence="9 10">
    <location>
        <position position="167"/>
    </location>
    <ligand>
        <name>Zn(2+)</name>
        <dbReference type="ChEBI" id="CHEBI:29105"/>
    </ligand>
</feature>
<evidence type="ECO:0000313" key="13">
    <source>
        <dbReference type="EMBL" id="CDP35448.1"/>
    </source>
</evidence>
<organism evidence="13">
    <name type="scientific">Blastobotrys adeninivorans</name>
    <name type="common">Yeast</name>
    <name type="synonym">Arxula adeninivorans</name>
    <dbReference type="NCBI Taxonomy" id="409370"/>
    <lineage>
        <taxon>Eukaryota</taxon>
        <taxon>Fungi</taxon>
        <taxon>Dikarya</taxon>
        <taxon>Ascomycota</taxon>
        <taxon>Saccharomycotina</taxon>
        <taxon>Dipodascomycetes</taxon>
        <taxon>Dipodascales</taxon>
        <taxon>Trichomonascaceae</taxon>
        <taxon>Blastobotrys</taxon>
    </lineage>
</organism>
<reference evidence="13" key="2">
    <citation type="submission" date="2014-06" db="EMBL/GenBank/DDBJ databases">
        <title>The complete genome of Blastobotrys (Arxula) adeninivorans LS3 - a yeast of biotechnological interest.</title>
        <authorList>
            <person name="Kunze G."/>
            <person name="Gaillardin C."/>
            <person name="Czernicka M."/>
            <person name="Durrens P."/>
            <person name="Martin T."/>
            <person name="Boer E."/>
            <person name="Gabaldon T."/>
            <person name="Cruz J."/>
            <person name="Talla E."/>
            <person name="Marck C."/>
            <person name="Goffeau A."/>
            <person name="Barbe V."/>
            <person name="Baret P."/>
            <person name="Baronian K."/>
            <person name="Beier S."/>
            <person name="Bleykasten C."/>
            <person name="Bode R."/>
            <person name="Casaregola S."/>
            <person name="Despons L."/>
            <person name="Fairhead C."/>
            <person name="Giersberg M."/>
            <person name="Gierski P."/>
            <person name="Hahnel U."/>
            <person name="Hartmann A."/>
            <person name="Jankowska D."/>
            <person name="Jubin C."/>
            <person name="Jung P."/>
            <person name="Lafontaine I."/>
            <person name="Leh-Louis V."/>
            <person name="Lemaire M."/>
            <person name="Marcet-Houben M."/>
            <person name="Mascher M."/>
            <person name="Morel G."/>
            <person name="Richard G.-F."/>
            <person name="Riechen J."/>
            <person name="Sacerdot C."/>
            <person name="Sarkar A."/>
            <person name="Savel G."/>
            <person name="Schacherer J."/>
            <person name="Sherman D."/>
            <person name="Straub M.-L."/>
            <person name="Stein N."/>
            <person name="Thierry A."/>
            <person name="Trautwein-Schult A."/>
            <person name="Westhof E."/>
            <person name="Worch S."/>
            <person name="Dujon B."/>
            <person name="Souciet J.-L."/>
            <person name="Wincker P."/>
            <person name="Scholz U."/>
            <person name="Neuveglise N."/>
        </authorList>
    </citation>
    <scope>NUCLEOTIDE SEQUENCE</scope>
    <source>
        <strain evidence="13">LS3</strain>
    </source>
</reference>
<dbReference type="InterPro" id="IPR003000">
    <property type="entry name" value="Sirtuin"/>
</dbReference>
<dbReference type="Pfam" id="PF02146">
    <property type="entry name" value="SIR2"/>
    <property type="match status" value="1"/>
</dbReference>
<dbReference type="InterPro" id="IPR050134">
    <property type="entry name" value="NAD-dep_sirtuin_deacylases"/>
</dbReference>
<dbReference type="PANTHER" id="PTHR11085:SF6">
    <property type="entry name" value="NAD-DEPENDENT PROTEIN DEACETYLASE SIRTUIN-2"/>
    <property type="match status" value="1"/>
</dbReference>
<dbReference type="CDD" id="cd01408">
    <property type="entry name" value="SIRT1"/>
    <property type="match status" value="1"/>
</dbReference>
<feature type="binding site" evidence="9 10">
    <location>
        <position position="138"/>
    </location>
    <ligand>
        <name>Zn(2+)</name>
        <dbReference type="ChEBI" id="CHEBI:29105"/>
    </ligand>
</feature>
<feature type="compositionally biased region" description="Basic and acidic residues" evidence="11">
    <location>
        <begin position="292"/>
        <end position="308"/>
    </location>
</feature>
<evidence type="ECO:0000256" key="4">
    <source>
        <dbReference type="ARBA" id="ARBA00022833"/>
    </source>
</evidence>
<evidence type="ECO:0000256" key="11">
    <source>
        <dbReference type="SAM" id="MobiDB-lite"/>
    </source>
</evidence>
<evidence type="ECO:0000259" key="12">
    <source>
        <dbReference type="PROSITE" id="PS50305"/>
    </source>
</evidence>
<dbReference type="Gene3D" id="3.30.1600.10">
    <property type="entry name" value="SIR2/SIRT2 'Small Domain"/>
    <property type="match status" value="1"/>
</dbReference>